<dbReference type="SUPFAM" id="SSF53335">
    <property type="entry name" value="S-adenosyl-L-methionine-dependent methyltransferases"/>
    <property type="match status" value="1"/>
</dbReference>
<dbReference type="Pfam" id="PF01555">
    <property type="entry name" value="N6_N4_Mtase"/>
    <property type="match status" value="1"/>
</dbReference>
<comment type="catalytic activity">
    <reaction evidence="7">
        <text>a 2'-deoxycytidine in DNA + S-adenosyl-L-methionine = an N(4)-methyl-2'-deoxycytidine in DNA + S-adenosyl-L-homocysteine + H(+)</text>
        <dbReference type="Rhea" id="RHEA:16857"/>
        <dbReference type="Rhea" id="RHEA-COMP:11369"/>
        <dbReference type="Rhea" id="RHEA-COMP:13674"/>
        <dbReference type="ChEBI" id="CHEBI:15378"/>
        <dbReference type="ChEBI" id="CHEBI:57856"/>
        <dbReference type="ChEBI" id="CHEBI:59789"/>
        <dbReference type="ChEBI" id="CHEBI:85452"/>
        <dbReference type="ChEBI" id="CHEBI:137933"/>
        <dbReference type="EC" id="2.1.1.113"/>
    </reaction>
</comment>
<dbReference type="EMBL" id="JANUCP010000002">
    <property type="protein sequence ID" value="MCS3918811.1"/>
    <property type="molecule type" value="Genomic_DNA"/>
</dbReference>
<keyword evidence="3 10" id="KW-0808">Transferase</keyword>
<dbReference type="PRINTS" id="PR00508">
    <property type="entry name" value="S21N4MTFRASE"/>
</dbReference>
<evidence type="ECO:0000256" key="2">
    <source>
        <dbReference type="ARBA" id="ARBA00022603"/>
    </source>
</evidence>
<comment type="similarity">
    <text evidence="1">Belongs to the N(4)/N(6)-methyltransferase family. N(4) subfamily.</text>
</comment>
<dbReference type="GO" id="GO:0032259">
    <property type="term" value="P:methylation"/>
    <property type="evidence" value="ECO:0007669"/>
    <property type="project" value="UniProtKB-KW"/>
</dbReference>
<evidence type="ECO:0000256" key="8">
    <source>
        <dbReference type="RuleBase" id="RU362026"/>
    </source>
</evidence>
<keyword evidence="11" id="KW-1185">Reference proteome</keyword>
<dbReference type="InterPro" id="IPR002941">
    <property type="entry name" value="DNA_methylase_N4/N6"/>
</dbReference>
<dbReference type="GO" id="GO:0009007">
    <property type="term" value="F:site-specific DNA-methyltransferase (adenine-specific) activity"/>
    <property type="evidence" value="ECO:0007669"/>
    <property type="project" value="UniProtKB-EC"/>
</dbReference>
<keyword evidence="5" id="KW-0680">Restriction system</keyword>
<dbReference type="EC" id="2.1.1.-" evidence="8"/>
<protein>
    <recommendedName>
        <fullName evidence="8">Methyltransferase</fullName>
        <ecNumber evidence="8">2.1.1.-</ecNumber>
    </recommendedName>
</protein>
<sequence>MVTIYNKSCERMEELADGSVDLVVTSPPYWNSIDYDQHTADPQAWYRTRKGSPYDEYLDWLSRCFREVFRVLKPGGYCGVVIGTVLYEGRYYPLPYHFVGLMESIGYELEQDIIWHKVTGGAKRAGVTIQHPFPGYYKPNIMTEFIFVFRKPGPPIYRERTPEEREQNRIPIDDLFKHELANNIWHIAPVPPNTIDHPCPFPEEIPYRLILLYSYRGDLVLDPFVGSGTTLKVAVHLGRRAVGYEVKEKYVQLAWQRLKEPLNLRRLLIPRYETKVWVPHQPALLGETDDGD</sequence>
<keyword evidence="6" id="KW-0238">DNA-binding</keyword>
<reference evidence="10 11" key="1">
    <citation type="submission" date="2022-08" db="EMBL/GenBank/DDBJ databases">
        <title>Bacterial and archaeal communities from various locations to study Microbial Dark Matter (Phase II).</title>
        <authorList>
            <person name="Stepanauskas R."/>
        </authorList>
    </citation>
    <scope>NUCLEOTIDE SEQUENCE [LARGE SCALE GENOMIC DNA]</scope>
    <source>
        <strain evidence="10 11">PD1</strain>
    </source>
</reference>
<dbReference type="InterPro" id="IPR017985">
    <property type="entry name" value="MeTrfase_CN4_CS"/>
</dbReference>
<feature type="domain" description="DNA methylase N-4/N-6" evidence="9">
    <location>
        <begin position="20"/>
        <end position="254"/>
    </location>
</feature>
<dbReference type="PROSITE" id="PS00093">
    <property type="entry name" value="N4_MTASE"/>
    <property type="match status" value="1"/>
</dbReference>
<dbReference type="Gene3D" id="3.40.50.150">
    <property type="entry name" value="Vaccinia Virus protein VP39"/>
    <property type="match status" value="1"/>
</dbReference>
<comment type="caution">
    <text evidence="10">The sequence shown here is derived from an EMBL/GenBank/DDBJ whole genome shotgun (WGS) entry which is preliminary data.</text>
</comment>
<name>A0ABT2ELJ4_9BACT</name>
<dbReference type="PANTHER" id="PTHR13370:SF3">
    <property type="entry name" value="TRNA (GUANINE(10)-N2)-METHYLTRANSFERASE HOMOLOG"/>
    <property type="match status" value="1"/>
</dbReference>
<dbReference type="RefSeq" id="WP_259094858.1">
    <property type="nucleotide sequence ID" value="NZ_CP130454.1"/>
</dbReference>
<dbReference type="InterPro" id="IPR001091">
    <property type="entry name" value="RM_Methyltransferase"/>
</dbReference>
<dbReference type="InterPro" id="IPR029063">
    <property type="entry name" value="SAM-dependent_MTases_sf"/>
</dbReference>
<evidence type="ECO:0000256" key="6">
    <source>
        <dbReference type="ARBA" id="ARBA00023125"/>
    </source>
</evidence>
<evidence type="ECO:0000313" key="10">
    <source>
        <dbReference type="EMBL" id="MCS3918811.1"/>
    </source>
</evidence>
<dbReference type="Proteomes" id="UP001204798">
    <property type="component" value="Unassembled WGS sequence"/>
</dbReference>
<organism evidence="10 11">
    <name type="scientific">Candidatus Fervidibacter sacchari</name>
    <dbReference type="NCBI Taxonomy" id="1448929"/>
    <lineage>
        <taxon>Bacteria</taxon>
        <taxon>Candidatus Fervidibacterota</taxon>
        <taxon>Candidatus Fervidibacter</taxon>
    </lineage>
</organism>
<evidence type="ECO:0000256" key="3">
    <source>
        <dbReference type="ARBA" id="ARBA00022679"/>
    </source>
</evidence>
<keyword evidence="2 10" id="KW-0489">Methyltransferase</keyword>
<evidence type="ECO:0000256" key="5">
    <source>
        <dbReference type="ARBA" id="ARBA00022747"/>
    </source>
</evidence>
<accession>A0ABT2ELJ4</accession>
<evidence type="ECO:0000256" key="1">
    <source>
        <dbReference type="ARBA" id="ARBA00010203"/>
    </source>
</evidence>
<evidence type="ECO:0000313" key="11">
    <source>
        <dbReference type="Proteomes" id="UP001204798"/>
    </source>
</evidence>
<evidence type="ECO:0000256" key="7">
    <source>
        <dbReference type="ARBA" id="ARBA00049120"/>
    </source>
</evidence>
<evidence type="ECO:0000259" key="9">
    <source>
        <dbReference type="Pfam" id="PF01555"/>
    </source>
</evidence>
<gene>
    <name evidence="10" type="ORF">M2350_001211</name>
</gene>
<keyword evidence="4" id="KW-0949">S-adenosyl-L-methionine</keyword>
<dbReference type="PANTHER" id="PTHR13370">
    <property type="entry name" value="RNA METHYLASE-RELATED"/>
    <property type="match status" value="1"/>
</dbReference>
<evidence type="ECO:0000256" key="4">
    <source>
        <dbReference type="ARBA" id="ARBA00022691"/>
    </source>
</evidence>
<proteinExistence type="inferred from homology"/>